<dbReference type="PROSITE" id="PS52050">
    <property type="entry name" value="WYL"/>
    <property type="match status" value="1"/>
</dbReference>
<evidence type="ECO:0000259" key="1">
    <source>
        <dbReference type="Pfam" id="PF13280"/>
    </source>
</evidence>
<dbReference type="OrthoDB" id="43316at2"/>
<keyword evidence="4" id="KW-1185">Reference proteome</keyword>
<sequence>MAANKQALIRHRIIDNCLSNPQKRYSFDDLLDCINKELQEINGANSGISIRTLRGDIQHLRSPEGGNAPIESYKKYGKSYVRYSDPEFKLYNKSLNAADIQQLKNALETLSKIEGLPQMGWVQELGTKLEETFFLEKTDQLIMSHDNNRYLKGIENLGRLFHAILNKSTLHIRYQSFKNEKETAFDISPYHLREYNNRWFLFGRNKGYPNLTNLALDRILSIDEGKHTYIENTEWNFEEYFEDIVGVSFESKSVEKIRLWFSPAAAPYVISKPLHGSLRKISNNETGLIIEIEVIPNFELETLILSYGEQTKVLSPESFRNKIKHRADAMMKNYLDTSNS</sequence>
<evidence type="ECO:0000313" key="3">
    <source>
        <dbReference type="EMBL" id="TJY66691.1"/>
    </source>
</evidence>
<comment type="caution">
    <text evidence="3">The sequence shown here is derived from an EMBL/GenBank/DDBJ whole genome shotgun (WGS) entry which is preliminary data.</text>
</comment>
<dbReference type="Proteomes" id="UP000309872">
    <property type="component" value="Unassembled WGS sequence"/>
</dbReference>
<dbReference type="PANTHER" id="PTHR34580">
    <property type="match status" value="1"/>
</dbReference>
<accession>A0A4U0H4Q9</accession>
<dbReference type="EMBL" id="SUKA01000002">
    <property type="protein sequence ID" value="TJY66691.1"/>
    <property type="molecule type" value="Genomic_DNA"/>
</dbReference>
<proteinExistence type="predicted"/>
<dbReference type="Pfam" id="PF13280">
    <property type="entry name" value="WYL"/>
    <property type="match status" value="1"/>
</dbReference>
<dbReference type="InterPro" id="IPR057727">
    <property type="entry name" value="WCX_dom"/>
</dbReference>
<reference evidence="3 4" key="1">
    <citation type="submission" date="2019-04" db="EMBL/GenBank/DDBJ databases">
        <title>Sphingobacterium olei sp. nov., isolated from oil-contaminated soil.</title>
        <authorList>
            <person name="Liu B."/>
        </authorList>
    </citation>
    <scope>NUCLEOTIDE SEQUENCE [LARGE SCALE GENOMIC DNA]</scope>
    <source>
        <strain evidence="3 4">Y3L14</strain>
    </source>
</reference>
<protein>
    <submittedName>
        <fullName evidence="3">WYL domain-containing protein</fullName>
    </submittedName>
</protein>
<dbReference type="Pfam" id="PF25583">
    <property type="entry name" value="WCX"/>
    <property type="match status" value="1"/>
</dbReference>
<evidence type="ECO:0000313" key="4">
    <source>
        <dbReference type="Proteomes" id="UP000309872"/>
    </source>
</evidence>
<organism evidence="3 4">
    <name type="scientific">Sphingobacterium alkalisoli</name>
    <dbReference type="NCBI Taxonomy" id="1874115"/>
    <lineage>
        <taxon>Bacteria</taxon>
        <taxon>Pseudomonadati</taxon>
        <taxon>Bacteroidota</taxon>
        <taxon>Sphingobacteriia</taxon>
        <taxon>Sphingobacteriales</taxon>
        <taxon>Sphingobacteriaceae</taxon>
        <taxon>Sphingobacterium</taxon>
    </lineage>
</organism>
<dbReference type="InterPro" id="IPR026881">
    <property type="entry name" value="WYL_dom"/>
</dbReference>
<gene>
    <name evidence="3" type="ORF">FAZ19_07165</name>
</gene>
<feature type="domain" description="WYL" evidence="1">
    <location>
        <begin position="155"/>
        <end position="222"/>
    </location>
</feature>
<dbReference type="AlphaFoldDB" id="A0A4U0H4Q9"/>
<feature type="domain" description="WCX" evidence="2">
    <location>
        <begin position="255"/>
        <end position="331"/>
    </location>
</feature>
<dbReference type="RefSeq" id="WP_136820040.1">
    <property type="nucleotide sequence ID" value="NZ_BMJX01000002.1"/>
</dbReference>
<name>A0A4U0H4Q9_9SPHI</name>
<evidence type="ECO:0000259" key="2">
    <source>
        <dbReference type="Pfam" id="PF25583"/>
    </source>
</evidence>
<dbReference type="PANTHER" id="PTHR34580:SF9">
    <property type="entry name" value="SLL5097 PROTEIN"/>
    <property type="match status" value="1"/>
</dbReference>
<dbReference type="InterPro" id="IPR051534">
    <property type="entry name" value="CBASS_pafABC_assoc_protein"/>
</dbReference>